<dbReference type="PANTHER" id="PTHR43649:SF14">
    <property type="entry name" value="BLR3389 PROTEIN"/>
    <property type="match status" value="1"/>
</dbReference>
<dbReference type="InterPro" id="IPR006059">
    <property type="entry name" value="SBP"/>
</dbReference>
<name>A0A8J3J7I2_9ACTN</name>
<dbReference type="SUPFAM" id="SSF53850">
    <property type="entry name" value="Periplasmic binding protein-like II"/>
    <property type="match status" value="1"/>
</dbReference>
<comment type="caution">
    <text evidence="1">The sequence shown here is derived from an EMBL/GenBank/DDBJ whole genome shotgun (WGS) entry which is preliminary data.</text>
</comment>
<gene>
    <name evidence="1" type="ORF">Aru02nite_63770</name>
</gene>
<dbReference type="Proteomes" id="UP000612808">
    <property type="component" value="Unassembled WGS sequence"/>
</dbReference>
<dbReference type="InterPro" id="IPR006311">
    <property type="entry name" value="TAT_signal"/>
</dbReference>
<dbReference type="Pfam" id="PF01547">
    <property type="entry name" value="SBP_bac_1"/>
    <property type="match status" value="1"/>
</dbReference>
<sequence>MTTINDGAGGPRGVGRRALLASVLAAGAVGLAGCARGTQTRPAPGDVVSLFNDNSTWAPGYQAAGAQLKRTAGYTLAARAVPNVSNYQQIVRMSAQTDATADLIKWWNGYRLIDIARAGILADVTDAWDHAAEQGWCDDDELRSTFSYEGRQYGLPLYKSYYAVFYSKPTFRKLGVEVPTTWDEFLHVVAAARAKGITPLGSGGATTWESLIWFQQLVNGLDHGFYQDLTAGKASYTDKVCREAMGLWVDLYKRKAFSSPDFVTSTVPAQFTKGTVAMHLYGTWNTGAFLAAGVKDGDLGAFLLPPPPGGNRSVVVESGVLSVSANAHKLDAAKSVATNWLQPAVQRAWTGFLKDASADPSVVPDVGAVREVAATVAATKPSQAVRYWEASPPVLIEGNVQDLSAFMINPTMTSAVRTLDTMQRRADKEWKVWRS</sequence>
<evidence type="ECO:0000313" key="2">
    <source>
        <dbReference type="Proteomes" id="UP000612808"/>
    </source>
</evidence>
<dbReference type="InterPro" id="IPR050490">
    <property type="entry name" value="Bact_solute-bd_prot1"/>
</dbReference>
<dbReference type="EMBL" id="BOMB01000043">
    <property type="protein sequence ID" value="GID15488.1"/>
    <property type="molecule type" value="Genomic_DNA"/>
</dbReference>
<protein>
    <recommendedName>
        <fullName evidence="3">Carbohydrate ABC transporter substrate-binding protein, CUT1 family</fullName>
    </recommendedName>
</protein>
<dbReference type="PANTHER" id="PTHR43649">
    <property type="entry name" value="ARABINOSE-BINDING PROTEIN-RELATED"/>
    <property type="match status" value="1"/>
</dbReference>
<dbReference type="AlphaFoldDB" id="A0A8J3J7I2"/>
<keyword evidence="2" id="KW-1185">Reference proteome</keyword>
<evidence type="ECO:0000313" key="1">
    <source>
        <dbReference type="EMBL" id="GID15488.1"/>
    </source>
</evidence>
<reference evidence="1" key="1">
    <citation type="submission" date="2021-01" db="EMBL/GenBank/DDBJ databases">
        <title>Whole genome shotgun sequence of Actinocatenispora rupis NBRC 107355.</title>
        <authorList>
            <person name="Komaki H."/>
            <person name="Tamura T."/>
        </authorList>
    </citation>
    <scope>NUCLEOTIDE SEQUENCE</scope>
    <source>
        <strain evidence="1">NBRC 107355</strain>
    </source>
</reference>
<evidence type="ECO:0008006" key="3">
    <source>
        <dbReference type="Google" id="ProtNLM"/>
    </source>
</evidence>
<dbReference type="RefSeq" id="WP_203663829.1">
    <property type="nucleotide sequence ID" value="NZ_BAAAZM010000022.1"/>
</dbReference>
<accession>A0A8J3J7I2</accession>
<proteinExistence type="predicted"/>
<dbReference type="Gene3D" id="3.40.190.10">
    <property type="entry name" value="Periplasmic binding protein-like II"/>
    <property type="match status" value="2"/>
</dbReference>
<dbReference type="PROSITE" id="PS51318">
    <property type="entry name" value="TAT"/>
    <property type="match status" value="1"/>
</dbReference>
<organism evidence="1 2">
    <name type="scientific">Actinocatenispora rupis</name>
    <dbReference type="NCBI Taxonomy" id="519421"/>
    <lineage>
        <taxon>Bacteria</taxon>
        <taxon>Bacillati</taxon>
        <taxon>Actinomycetota</taxon>
        <taxon>Actinomycetes</taxon>
        <taxon>Micromonosporales</taxon>
        <taxon>Micromonosporaceae</taxon>
        <taxon>Actinocatenispora</taxon>
    </lineage>
</organism>